<name>A0AA39Q8Z3_9AGAR</name>
<gene>
    <name evidence="2" type="ORF">EDD18DRAFT_1351585</name>
</gene>
<evidence type="ECO:0000313" key="3">
    <source>
        <dbReference type="Proteomes" id="UP001175228"/>
    </source>
</evidence>
<protein>
    <submittedName>
        <fullName evidence="2">Uncharacterized protein</fullName>
    </submittedName>
</protein>
<dbReference type="EMBL" id="JAUEPU010000012">
    <property type="protein sequence ID" value="KAK0497780.1"/>
    <property type="molecule type" value="Genomic_DNA"/>
</dbReference>
<comment type="caution">
    <text evidence="2">The sequence shown here is derived from an EMBL/GenBank/DDBJ whole genome shotgun (WGS) entry which is preliminary data.</text>
</comment>
<organism evidence="2 3">
    <name type="scientific">Armillaria luteobubalina</name>
    <dbReference type="NCBI Taxonomy" id="153913"/>
    <lineage>
        <taxon>Eukaryota</taxon>
        <taxon>Fungi</taxon>
        <taxon>Dikarya</taxon>
        <taxon>Basidiomycota</taxon>
        <taxon>Agaricomycotina</taxon>
        <taxon>Agaricomycetes</taxon>
        <taxon>Agaricomycetidae</taxon>
        <taxon>Agaricales</taxon>
        <taxon>Marasmiineae</taxon>
        <taxon>Physalacriaceae</taxon>
        <taxon>Armillaria</taxon>
    </lineage>
</organism>
<proteinExistence type="predicted"/>
<evidence type="ECO:0000313" key="2">
    <source>
        <dbReference type="EMBL" id="KAK0497780.1"/>
    </source>
</evidence>
<dbReference type="AlphaFoldDB" id="A0AA39Q8Z3"/>
<feature type="region of interest" description="Disordered" evidence="1">
    <location>
        <begin position="68"/>
        <end position="92"/>
    </location>
</feature>
<reference evidence="2" key="1">
    <citation type="submission" date="2023-06" db="EMBL/GenBank/DDBJ databases">
        <authorList>
            <consortium name="Lawrence Berkeley National Laboratory"/>
            <person name="Ahrendt S."/>
            <person name="Sahu N."/>
            <person name="Indic B."/>
            <person name="Wong-Bajracharya J."/>
            <person name="Merenyi Z."/>
            <person name="Ke H.-M."/>
            <person name="Monk M."/>
            <person name="Kocsube S."/>
            <person name="Drula E."/>
            <person name="Lipzen A."/>
            <person name="Balint B."/>
            <person name="Henrissat B."/>
            <person name="Andreopoulos B."/>
            <person name="Martin F.M."/>
            <person name="Harder C.B."/>
            <person name="Rigling D."/>
            <person name="Ford K.L."/>
            <person name="Foster G.D."/>
            <person name="Pangilinan J."/>
            <person name="Papanicolaou A."/>
            <person name="Barry K."/>
            <person name="LaButti K."/>
            <person name="Viragh M."/>
            <person name="Koriabine M."/>
            <person name="Yan M."/>
            <person name="Riley R."/>
            <person name="Champramary S."/>
            <person name="Plett K.L."/>
            <person name="Tsai I.J."/>
            <person name="Slot J."/>
            <person name="Sipos G."/>
            <person name="Plett J."/>
            <person name="Nagy L.G."/>
            <person name="Grigoriev I.V."/>
        </authorList>
    </citation>
    <scope>NUCLEOTIDE SEQUENCE</scope>
    <source>
        <strain evidence="2">HWK02</strain>
    </source>
</reference>
<evidence type="ECO:0000256" key="1">
    <source>
        <dbReference type="SAM" id="MobiDB-lite"/>
    </source>
</evidence>
<dbReference type="Proteomes" id="UP001175228">
    <property type="component" value="Unassembled WGS sequence"/>
</dbReference>
<dbReference type="SUPFAM" id="SSF55658">
    <property type="entry name" value="L9 N-domain-like"/>
    <property type="match status" value="1"/>
</dbReference>
<dbReference type="InterPro" id="IPR009027">
    <property type="entry name" value="Ribosomal_bL9/RNase_H1_N"/>
</dbReference>
<sequence>MFSRGVTNTCCLPANDGVATDSASMITPKPTVERNTMSDVDILVRLIEGVSLSDSQATELVRAVLQSTISTPSPSTTPPPAQTSSPTRQPPIAHPVVPIEAAAAASPVSGPPVVAWVMMLDANFGYHVPLVGEEGPFYIVTRGTDVGMFSGWENTSPLIDGISGCAYRAVATYEEGIERVKSALEHDVAGRLWKIIFTEDFMLDSVGPHPKIYISYSY</sequence>
<accession>A0AA39Q8Z3</accession>
<keyword evidence="3" id="KW-1185">Reference proteome</keyword>